<reference evidence="1 2" key="1">
    <citation type="submission" date="2023-02" db="EMBL/GenBank/DDBJ databases">
        <title>LHISI_Scaffold_Assembly.</title>
        <authorList>
            <person name="Stuart O.P."/>
            <person name="Cleave R."/>
            <person name="Magrath M.J.L."/>
            <person name="Mikheyev A.S."/>
        </authorList>
    </citation>
    <scope>NUCLEOTIDE SEQUENCE [LARGE SCALE GENOMIC DNA]</scope>
    <source>
        <strain evidence="1">Daus_M_001</strain>
        <tissue evidence="1">Leg muscle</tissue>
    </source>
</reference>
<organism evidence="1 2">
    <name type="scientific">Dryococelus australis</name>
    <dbReference type="NCBI Taxonomy" id="614101"/>
    <lineage>
        <taxon>Eukaryota</taxon>
        <taxon>Metazoa</taxon>
        <taxon>Ecdysozoa</taxon>
        <taxon>Arthropoda</taxon>
        <taxon>Hexapoda</taxon>
        <taxon>Insecta</taxon>
        <taxon>Pterygota</taxon>
        <taxon>Neoptera</taxon>
        <taxon>Polyneoptera</taxon>
        <taxon>Phasmatodea</taxon>
        <taxon>Verophasmatodea</taxon>
        <taxon>Anareolatae</taxon>
        <taxon>Phasmatidae</taxon>
        <taxon>Eurycanthinae</taxon>
        <taxon>Dryococelus</taxon>
    </lineage>
</organism>
<proteinExistence type="predicted"/>
<evidence type="ECO:0000313" key="2">
    <source>
        <dbReference type="Proteomes" id="UP001159363"/>
    </source>
</evidence>
<evidence type="ECO:0000313" key="1">
    <source>
        <dbReference type="EMBL" id="KAJ8892084.1"/>
    </source>
</evidence>
<keyword evidence="2" id="KW-1185">Reference proteome</keyword>
<accession>A0ABQ9I5Z9</accession>
<dbReference type="Proteomes" id="UP001159363">
    <property type="component" value="Chromosome 2"/>
</dbReference>
<dbReference type="EMBL" id="JARBHB010000002">
    <property type="protein sequence ID" value="KAJ8892084.1"/>
    <property type="molecule type" value="Genomic_DNA"/>
</dbReference>
<gene>
    <name evidence="1" type="ORF">PR048_004662</name>
</gene>
<sequence length="269" mass="31290">MQIGQIWTWPYIKSTFPYKSRTPNVKVALQIFDIRIAEALMIVGKEHVLNYEATAEHIKIICSWWSIVPVKTVWKGVHKNDDFQKPMTAHENDVQFVYLQTFLDWLDDWKKLNCSISGLTKETHFALYHTTYALLEMAKYCIRELEYLYFLAGKIQTDLLENRYGKYQQLTGRKHNVSIRQVYETEATLRLQSILPCVVKSTKFGNIPIHFGNEENSENETGFSESSLQKFSCAITLSEEDVDGVKQDIPPSDIYFTLLLLHSCEKMEL</sequence>
<comment type="caution">
    <text evidence="1">The sequence shown here is derived from an EMBL/GenBank/DDBJ whole genome shotgun (WGS) entry which is preliminary data.</text>
</comment>
<protein>
    <submittedName>
        <fullName evidence="1">Uncharacterized protein</fullName>
    </submittedName>
</protein>
<name>A0ABQ9I5Z9_9NEOP</name>